<reference evidence="2" key="1">
    <citation type="submission" date="2015-09" db="EMBL/GenBank/DDBJ databases">
        <authorList>
            <consortium name="Pathogen Informatics"/>
        </authorList>
    </citation>
    <scope>NUCLEOTIDE SEQUENCE [LARGE SCALE GENOMIC DNA]</scope>
    <source>
        <strain evidence="2">Lake Konstanz</strain>
    </source>
</reference>
<accession>A0A0S4JWD9</accession>
<sequence>MKRHVHFPPCDEVTVVHFELSAAEYEAREPWPVYVSLEHELSDLLSPKYPALDALSSSTDIIYDTLCRLPKYSTELDDILIPLVEYIRRHSSVNQTRQQQMKRVFAKSCSVVEVFAAALSDPAAASAHHTLLRPIKELVVFPGEATCPTKQAFLSKLRRDYFPRAPCGG</sequence>
<dbReference type="AlphaFoldDB" id="A0A0S4JWD9"/>
<evidence type="ECO:0000313" key="2">
    <source>
        <dbReference type="Proteomes" id="UP000051952"/>
    </source>
</evidence>
<dbReference type="Proteomes" id="UP000051952">
    <property type="component" value="Unassembled WGS sequence"/>
</dbReference>
<proteinExistence type="predicted"/>
<dbReference type="VEuPathDB" id="TriTrypDB:BSAL_44595"/>
<gene>
    <name evidence="1" type="ORF">BSAL_44595</name>
</gene>
<protein>
    <submittedName>
        <fullName evidence="1">Uncharacterized protein</fullName>
    </submittedName>
</protein>
<dbReference type="EMBL" id="CYKH01002191">
    <property type="protein sequence ID" value="CUG93745.1"/>
    <property type="molecule type" value="Genomic_DNA"/>
</dbReference>
<name>A0A0S4JWD9_BODSA</name>
<keyword evidence="2" id="KW-1185">Reference proteome</keyword>
<organism evidence="1 2">
    <name type="scientific">Bodo saltans</name>
    <name type="common">Flagellated protozoan</name>
    <dbReference type="NCBI Taxonomy" id="75058"/>
    <lineage>
        <taxon>Eukaryota</taxon>
        <taxon>Discoba</taxon>
        <taxon>Euglenozoa</taxon>
        <taxon>Kinetoplastea</taxon>
        <taxon>Metakinetoplastina</taxon>
        <taxon>Eubodonida</taxon>
        <taxon>Bodonidae</taxon>
        <taxon>Bodo</taxon>
    </lineage>
</organism>
<evidence type="ECO:0000313" key="1">
    <source>
        <dbReference type="EMBL" id="CUG93745.1"/>
    </source>
</evidence>